<sequence>MSEVSMPHCDPNYSSFQTVLSPDASDASNIVDISDLTKTIKVEPNGSAILIPYGMLPSSLSELHSHLLPASSLPPLHQTPAYSLSRQSFLTSSSTATVSSEDTICYPLTYSTEADLAAAAISAEVDPTLSTDHTNFCDYDNNVDENCGCDCLGDSDDCFHPNALDLAYYSLSTPFDLIPAKF</sequence>
<keyword evidence="2" id="KW-1185">Reference proteome</keyword>
<gene>
    <name evidence="1" type="ORF">TcWFU_007005</name>
</gene>
<protein>
    <submittedName>
        <fullName evidence="1">Uncharacterized protein</fullName>
    </submittedName>
</protein>
<dbReference type="EMBL" id="JAKROA010000006">
    <property type="protein sequence ID" value="KAL5106312.1"/>
    <property type="molecule type" value="Genomic_DNA"/>
</dbReference>
<accession>A0ABR4Q9P1</accession>
<evidence type="ECO:0000313" key="1">
    <source>
        <dbReference type="EMBL" id="KAL5106312.1"/>
    </source>
</evidence>
<proteinExistence type="predicted"/>
<reference evidence="1 2" key="1">
    <citation type="journal article" date="2022" name="Front. Cell. Infect. Microbiol.">
        <title>The Genomes of Two Strains of Taenia crassiceps the Animal Model for the Study of Human Cysticercosis.</title>
        <authorList>
            <person name="Bobes R.J."/>
            <person name="Estrada K."/>
            <person name="Rios-Valencia D.G."/>
            <person name="Calderon-Gallegos A."/>
            <person name="de la Torre P."/>
            <person name="Carrero J.C."/>
            <person name="Sanchez-Flores A."/>
            <person name="Laclette J.P."/>
        </authorList>
    </citation>
    <scope>NUCLEOTIDE SEQUENCE [LARGE SCALE GENOMIC DNA]</scope>
    <source>
        <strain evidence="1">WFUcys</strain>
    </source>
</reference>
<organism evidence="1 2">
    <name type="scientific">Taenia crassiceps</name>
    <dbReference type="NCBI Taxonomy" id="6207"/>
    <lineage>
        <taxon>Eukaryota</taxon>
        <taxon>Metazoa</taxon>
        <taxon>Spiralia</taxon>
        <taxon>Lophotrochozoa</taxon>
        <taxon>Platyhelminthes</taxon>
        <taxon>Cestoda</taxon>
        <taxon>Eucestoda</taxon>
        <taxon>Cyclophyllidea</taxon>
        <taxon>Taeniidae</taxon>
        <taxon>Taenia</taxon>
    </lineage>
</organism>
<dbReference type="Proteomes" id="UP001651158">
    <property type="component" value="Unassembled WGS sequence"/>
</dbReference>
<comment type="caution">
    <text evidence="1">The sequence shown here is derived from an EMBL/GenBank/DDBJ whole genome shotgun (WGS) entry which is preliminary data.</text>
</comment>
<name>A0ABR4Q9P1_9CEST</name>
<evidence type="ECO:0000313" key="2">
    <source>
        <dbReference type="Proteomes" id="UP001651158"/>
    </source>
</evidence>